<protein>
    <recommendedName>
        <fullName evidence="2">SnoaL-like domain-containing protein</fullName>
    </recommendedName>
</protein>
<sequence>VAKLFIGIIVGALVVYLALNSSGGVQTSTNLSESPDYVANKAVMEAHFQGYLDEDLEAMSAQVADSLKWSAPAYGSVAYAGSKDDYIKDVKFYLDNFDNITIQQSIYL</sequence>
<gene>
    <name evidence="1" type="ORF">METZ01_LOCUS435792</name>
</gene>
<organism evidence="1">
    <name type="scientific">marine metagenome</name>
    <dbReference type="NCBI Taxonomy" id="408172"/>
    <lineage>
        <taxon>unclassified sequences</taxon>
        <taxon>metagenomes</taxon>
        <taxon>ecological metagenomes</taxon>
    </lineage>
</organism>
<proteinExistence type="predicted"/>
<dbReference type="EMBL" id="UINC01176012">
    <property type="protein sequence ID" value="SVD82938.1"/>
    <property type="molecule type" value="Genomic_DNA"/>
</dbReference>
<feature type="non-terminal residue" evidence="1">
    <location>
        <position position="1"/>
    </location>
</feature>
<feature type="non-terminal residue" evidence="1">
    <location>
        <position position="108"/>
    </location>
</feature>
<dbReference type="AlphaFoldDB" id="A0A382YK95"/>
<reference evidence="1" key="1">
    <citation type="submission" date="2018-05" db="EMBL/GenBank/DDBJ databases">
        <authorList>
            <person name="Lanie J.A."/>
            <person name="Ng W.-L."/>
            <person name="Kazmierczak K.M."/>
            <person name="Andrzejewski T.M."/>
            <person name="Davidsen T.M."/>
            <person name="Wayne K.J."/>
            <person name="Tettelin H."/>
            <person name="Glass J.I."/>
            <person name="Rusch D."/>
            <person name="Podicherti R."/>
            <person name="Tsui H.-C.T."/>
            <person name="Winkler M.E."/>
        </authorList>
    </citation>
    <scope>NUCLEOTIDE SEQUENCE</scope>
</reference>
<accession>A0A382YK95</accession>
<evidence type="ECO:0000313" key="1">
    <source>
        <dbReference type="EMBL" id="SVD82938.1"/>
    </source>
</evidence>
<evidence type="ECO:0008006" key="2">
    <source>
        <dbReference type="Google" id="ProtNLM"/>
    </source>
</evidence>
<name>A0A382YK95_9ZZZZ</name>